<dbReference type="CDD" id="cd19956">
    <property type="entry name" value="serpinB"/>
    <property type="match status" value="1"/>
</dbReference>
<dbReference type="Pfam" id="PF00079">
    <property type="entry name" value="Serpin"/>
    <property type="match status" value="1"/>
</dbReference>
<dbReference type="GO" id="GO:0005615">
    <property type="term" value="C:extracellular space"/>
    <property type="evidence" value="ECO:0007669"/>
    <property type="project" value="InterPro"/>
</dbReference>
<dbReference type="InterPro" id="IPR000215">
    <property type="entry name" value="Serpin_fam"/>
</dbReference>
<dbReference type="FunFam" id="2.30.39.10:FF:000001">
    <property type="entry name" value="Serpin family B member 2"/>
    <property type="match status" value="1"/>
</dbReference>
<reference evidence="3" key="1">
    <citation type="submission" date="2025-08" db="UniProtKB">
        <authorList>
            <consortium name="Ensembl"/>
        </authorList>
    </citation>
    <scope>IDENTIFICATION</scope>
</reference>
<dbReference type="Proteomes" id="UP000472274">
    <property type="component" value="Unplaced"/>
</dbReference>
<organism evidence="3 4">
    <name type="scientific">Terrapene triunguis</name>
    <name type="common">Three-toed box turtle</name>
    <dbReference type="NCBI Taxonomy" id="2587831"/>
    <lineage>
        <taxon>Eukaryota</taxon>
        <taxon>Metazoa</taxon>
        <taxon>Chordata</taxon>
        <taxon>Craniata</taxon>
        <taxon>Vertebrata</taxon>
        <taxon>Euteleostomi</taxon>
        <taxon>Archelosauria</taxon>
        <taxon>Testudinata</taxon>
        <taxon>Testudines</taxon>
        <taxon>Cryptodira</taxon>
        <taxon>Durocryptodira</taxon>
        <taxon>Testudinoidea</taxon>
        <taxon>Emydidae</taxon>
        <taxon>Terrapene</taxon>
    </lineage>
</organism>
<dbReference type="InterPro" id="IPR023795">
    <property type="entry name" value="Serpin_CS"/>
</dbReference>
<gene>
    <name evidence="3" type="primary">SERPINB11</name>
</gene>
<evidence type="ECO:0000313" key="3">
    <source>
        <dbReference type="Ensembl" id="ENSTMTP00000009882.1"/>
    </source>
</evidence>
<comment type="similarity">
    <text evidence="1">Belongs to the serpin family. Ov-serpin subfamily.</text>
</comment>
<dbReference type="FunFam" id="3.30.497.10:FF:000001">
    <property type="entry name" value="Serine protease inhibitor"/>
    <property type="match status" value="1"/>
</dbReference>
<dbReference type="InterPro" id="IPR023796">
    <property type="entry name" value="Serpin_dom"/>
</dbReference>
<evidence type="ECO:0000313" key="4">
    <source>
        <dbReference type="Proteomes" id="UP000472274"/>
    </source>
</evidence>
<dbReference type="InterPro" id="IPR042185">
    <property type="entry name" value="Serpin_sf_2"/>
</dbReference>
<reference evidence="3" key="2">
    <citation type="submission" date="2025-09" db="UniProtKB">
        <authorList>
            <consortium name="Ensembl"/>
        </authorList>
    </citation>
    <scope>IDENTIFICATION</scope>
</reference>
<dbReference type="InterPro" id="IPR042178">
    <property type="entry name" value="Serpin_sf_1"/>
</dbReference>
<dbReference type="PANTHER" id="PTHR11461">
    <property type="entry name" value="SERINE PROTEASE INHIBITOR, SERPIN"/>
    <property type="match status" value="1"/>
</dbReference>
<evidence type="ECO:0000259" key="2">
    <source>
        <dbReference type="SMART" id="SM00093"/>
    </source>
</evidence>
<keyword evidence="4" id="KW-1185">Reference proteome</keyword>
<protein>
    <submittedName>
        <fullName evidence="3">Serpin family B member 11</fullName>
    </submittedName>
</protein>
<sequence length="386" mass="43654">MGSISQAINEMGLDLYNELNKKAADKNIFFSPMSISTGLVMVLLGARGNTATQMQEVTSLFLPCLKPSPSRCDLVGGIHTEFQTLLSQLKNLNKSCVLSLANSLFAQKGYNFHQQYLECTKELYGAILQTVDFKSATEAARQTINSWVESKTQDKIRELFVRGVIDTTAVLVLVNAIYFKATWEYKFEEKHTMPRDFRINQNESKSVQMMYKKDRFKIAHIQEINAQILMIPYAGKSLNMIILLPNDTTGLEQVERAMTYEKLTRWTSLESMRDREVKVYLPRFKLQDSFKLNLPLQEMGMIDVFKESNADLSGMAPSQKLFLSEVVHKAYVEVNEEGTLAAVATGSVASNSYISADLFKADHPFLFFIQHNPTNTILFLGKLCSP</sequence>
<accession>A0A674IQ51</accession>
<dbReference type="GeneTree" id="ENSGT00940000161560"/>
<name>A0A674IQ51_9SAUR</name>
<dbReference type="FunFam" id="2.10.310.10:FF:000001">
    <property type="entry name" value="Serpin family A member 1"/>
    <property type="match status" value="1"/>
</dbReference>
<dbReference type="PROSITE" id="PS00284">
    <property type="entry name" value="SERPIN"/>
    <property type="match status" value="1"/>
</dbReference>
<dbReference type="Ensembl" id="ENSTMTT00000010215.1">
    <property type="protein sequence ID" value="ENSTMTP00000009882.1"/>
    <property type="gene ID" value="ENSTMTG00000006987.1"/>
</dbReference>
<dbReference type="SUPFAM" id="SSF56574">
    <property type="entry name" value="Serpins"/>
    <property type="match status" value="1"/>
</dbReference>
<dbReference type="InterPro" id="IPR036186">
    <property type="entry name" value="Serpin_sf"/>
</dbReference>
<dbReference type="InParanoid" id="A0A674IQ51"/>
<dbReference type="Gene3D" id="3.30.497.10">
    <property type="entry name" value="Antithrombin, subunit I, domain 2"/>
    <property type="match status" value="1"/>
</dbReference>
<dbReference type="GO" id="GO:0004867">
    <property type="term" value="F:serine-type endopeptidase inhibitor activity"/>
    <property type="evidence" value="ECO:0007669"/>
    <property type="project" value="InterPro"/>
</dbReference>
<evidence type="ECO:0000256" key="1">
    <source>
        <dbReference type="ARBA" id="ARBA00006426"/>
    </source>
</evidence>
<proteinExistence type="inferred from homology"/>
<dbReference type="AlphaFoldDB" id="A0A674IQ51"/>
<dbReference type="PANTHER" id="PTHR11461:SF199">
    <property type="entry name" value="SERPIN B11"/>
    <property type="match status" value="1"/>
</dbReference>
<dbReference type="SMART" id="SM00093">
    <property type="entry name" value="SERPIN"/>
    <property type="match status" value="1"/>
</dbReference>
<dbReference type="Gene3D" id="2.30.39.10">
    <property type="entry name" value="Alpha-1-antitrypsin, domain 1"/>
    <property type="match status" value="1"/>
</dbReference>
<feature type="domain" description="Serpin" evidence="2">
    <location>
        <begin position="13"/>
        <end position="386"/>
    </location>
</feature>